<feature type="compositionally biased region" description="Low complexity" evidence="13">
    <location>
        <begin position="1"/>
        <end position="12"/>
    </location>
</feature>
<dbReference type="Pfam" id="PF07715">
    <property type="entry name" value="Plug"/>
    <property type="match status" value="1"/>
</dbReference>
<dbReference type="InterPro" id="IPR036942">
    <property type="entry name" value="Beta-barrel_TonB_sf"/>
</dbReference>
<evidence type="ECO:0000256" key="1">
    <source>
        <dbReference type="ARBA" id="ARBA00004571"/>
    </source>
</evidence>
<evidence type="ECO:0000256" key="9">
    <source>
        <dbReference type="ARBA" id="ARBA00023136"/>
    </source>
</evidence>
<keyword evidence="16" id="KW-0675">Receptor</keyword>
<keyword evidence="4" id="KW-0410">Iron transport</keyword>
<dbReference type="PROSITE" id="PS52016">
    <property type="entry name" value="TONB_DEPENDENT_REC_3"/>
    <property type="match status" value="1"/>
</dbReference>
<evidence type="ECO:0000256" key="7">
    <source>
        <dbReference type="ARBA" id="ARBA00023065"/>
    </source>
</evidence>
<evidence type="ECO:0000313" key="17">
    <source>
        <dbReference type="Proteomes" id="UP000308038"/>
    </source>
</evidence>
<organism evidence="16 17">
    <name type="scientific">Sphingomonas olei</name>
    <dbReference type="NCBI Taxonomy" id="1886787"/>
    <lineage>
        <taxon>Bacteria</taxon>
        <taxon>Pseudomonadati</taxon>
        <taxon>Pseudomonadota</taxon>
        <taxon>Alphaproteobacteria</taxon>
        <taxon>Sphingomonadales</taxon>
        <taxon>Sphingomonadaceae</taxon>
        <taxon>Sphingomonas</taxon>
    </lineage>
</organism>
<evidence type="ECO:0000256" key="3">
    <source>
        <dbReference type="ARBA" id="ARBA00022452"/>
    </source>
</evidence>
<dbReference type="Pfam" id="PF00593">
    <property type="entry name" value="TonB_dep_Rec_b-barrel"/>
    <property type="match status" value="1"/>
</dbReference>
<sequence length="806" mass="86898">MAVTPSLAAAQDAPPPPAESPSTEASAPSSGADGEIVVTALRRNTRIQDTPIAISATSGETLAASGTTSFTELTRTAPSLRIVDSGPGSRRVLIRGITSAGEPTVGVYYDETPVSGSVGTTSDSGGSTPDFRLFDVERAEVLRGPQGTLFGSGSMGGTLRIIFEKPKADRLEAAFSGNMTAVEGGGPGFSLDGMINLPIVEDKIALRIVGNYNKFAGYVDNIILTDDPNAGNVADTSPDPRYLRNVKNINDGESYGGRALLRITPTEDLTIDLSATYEHVDAPIPLWRPDFSRANGLDFASNMHADNINEDNNRIFSGTIRYDFDAFSVIGTTSYFDRDFTRTYDVSDTFNGRVGTVQNAEGRFVNVLNSAGTREGCRRYQLGITSAANTTQCTADQLTGYFNATVPLQSSALYQPQKLNNWVHELRLSSTSDSPFQWTVGGFLESRDTEVRSLLLVASPETGAVYSPSTPGAIAYDRTINDELRQKAAYAELSYKLADQLTLTAGARYFNFERKVGGRIDVGQIHYSSRVTPYTEANYEEDGLIYKFNVSWQPTTRLLFYAQAAQGFRPGGVNQVIGLPAERAAYTSDSLWNYEIGAKTTLARGVYLNLAGYRIDWDNLQVSARTAGTGSVFGLISNAGAARVWGAEAELSANLLPGLSFNGAVGYTDAKLSEDQVSDFVVATGRRGDRIPNVPRISASASLDYKRPVSDTLTATARVDASHVGSFYSTLSPTDIYRRKIPAYELVNLRFGIEGVDSDWGVYLFANNLLNDTAINQMSANANTGGITNAVSIAPRTYGLNLMRRF</sequence>
<keyword evidence="7" id="KW-0406">Ion transport</keyword>
<evidence type="ECO:0000313" key="16">
    <source>
        <dbReference type="EMBL" id="THG42286.1"/>
    </source>
</evidence>
<dbReference type="SUPFAM" id="SSF56935">
    <property type="entry name" value="Porins"/>
    <property type="match status" value="1"/>
</dbReference>
<keyword evidence="8 12" id="KW-0798">TonB box</keyword>
<evidence type="ECO:0000256" key="4">
    <source>
        <dbReference type="ARBA" id="ARBA00022496"/>
    </source>
</evidence>
<feature type="domain" description="TonB-dependent receptor-like beta-barrel" evidence="14">
    <location>
        <begin position="308"/>
        <end position="769"/>
    </location>
</feature>
<evidence type="ECO:0000256" key="10">
    <source>
        <dbReference type="ARBA" id="ARBA00023237"/>
    </source>
</evidence>
<evidence type="ECO:0000256" key="2">
    <source>
        <dbReference type="ARBA" id="ARBA00022448"/>
    </source>
</evidence>
<evidence type="ECO:0000259" key="14">
    <source>
        <dbReference type="Pfam" id="PF00593"/>
    </source>
</evidence>
<keyword evidence="10 11" id="KW-0998">Cell outer membrane</keyword>
<dbReference type="PANTHER" id="PTHR32552:SF81">
    <property type="entry name" value="TONB-DEPENDENT OUTER MEMBRANE RECEPTOR"/>
    <property type="match status" value="1"/>
</dbReference>
<dbReference type="EMBL" id="SSTI01000001">
    <property type="protein sequence ID" value="THG42286.1"/>
    <property type="molecule type" value="Genomic_DNA"/>
</dbReference>
<keyword evidence="6" id="KW-0408">Iron</keyword>
<dbReference type="Proteomes" id="UP000308038">
    <property type="component" value="Unassembled WGS sequence"/>
</dbReference>
<keyword evidence="2 11" id="KW-0813">Transport</keyword>
<accession>A0ABY2QMF8</accession>
<dbReference type="Gene3D" id="2.40.170.20">
    <property type="entry name" value="TonB-dependent receptor, beta-barrel domain"/>
    <property type="match status" value="2"/>
</dbReference>
<evidence type="ECO:0000259" key="15">
    <source>
        <dbReference type="Pfam" id="PF07715"/>
    </source>
</evidence>
<evidence type="ECO:0000256" key="6">
    <source>
        <dbReference type="ARBA" id="ARBA00023004"/>
    </source>
</evidence>
<feature type="region of interest" description="Disordered" evidence="13">
    <location>
        <begin position="1"/>
        <end position="32"/>
    </location>
</feature>
<evidence type="ECO:0000256" key="8">
    <source>
        <dbReference type="ARBA" id="ARBA00023077"/>
    </source>
</evidence>
<dbReference type="InterPro" id="IPR000531">
    <property type="entry name" value="Beta-barrel_TonB"/>
</dbReference>
<keyword evidence="3 11" id="KW-1134">Transmembrane beta strand</keyword>
<comment type="subcellular location">
    <subcellularLocation>
        <location evidence="1 11">Cell outer membrane</location>
        <topology evidence="1 11">Multi-pass membrane protein</topology>
    </subcellularLocation>
</comment>
<keyword evidence="17" id="KW-1185">Reference proteome</keyword>
<protein>
    <submittedName>
        <fullName evidence="16">TonB-dependent receptor</fullName>
    </submittedName>
</protein>
<evidence type="ECO:0000256" key="12">
    <source>
        <dbReference type="RuleBase" id="RU003357"/>
    </source>
</evidence>
<keyword evidence="5 11" id="KW-0812">Transmembrane</keyword>
<proteinExistence type="inferred from homology"/>
<name>A0ABY2QMF8_9SPHN</name>
<dbReference type="PANTHER" id="PTHR32552">
    <property type="entry name" value="FERRICHROME IRON RECEPTOR-RELATED"/>
    <property type="match status" value="1"/>
</dbReference>
<keyword evidence="9 11" id="KW-0472">Membrane</keyword>
<comment type="caution">
    <text evidence="16">The sequence shown here is derived from an EMBL/GenBank/DDBJ whole genome shotgun (WGS) entry which is preliminary data.</text>
</comment>
<gene>
    <name evidence="16" type="ORF">E5988_00545</name>
</gene>
<evidence type="ECO:0000256" key="11">
    <source>
        <dbReference type="PROSITE-ProRule" id="PRU01360"/>
    </source>
</evidence>
<reference evidence="16 17" key="1">
    <citation type="submission" date="2019-04" db="EMBL/GenBank/DDBJ databases">
        <title>Microbes associate with the intestines of laboratory mice.</title>
        <authorList>
            <person name="Navarre W."/>
            <person name="Wong E."/>
            <person name="Huang K.C."/>
            <person name="Tropini C."/>
            <person name="Ng K."/>
            <person name="Yu B."/>
        </authorList>
    </citation>
    <scope>NUCLEOTIDE SEQUENCE [LARGE SCALE GENOMIC DNA]</scope>
    <source>
        <strain evidence="16 17">NM83_B4-11</strain>
    </source>
</reference>
<comment type="similarity">
    <text evidence="11 12">Belongs to the TonB-dependent receptor family.</text>
</comment>
<dbReference type="InterPro" id="IPR012910">
    <property type="entry name" value="Plug_dom"/>
</dbReference>
<dbReference type="InterPro" id="IPR039426">
    <property type="entry name" value="TonB-dep_rcpt-like"/>
</dbReference>
<evidence type="ECO:0000256" key="5">
    <source>
        <dbReference type="ARBA" id="ARBA00022692"/>
    </source>
</evidence>
<feature type="compositionally biased region" description="Low complexity" evidence="13">
    <location>
        <begin position="20"/>
        <end position="30"/>
    </location>
</feature>
<evidence type="ECO:0000256" key="13">
    <source>
        <dbReference type="SAM" id="MobiDB-lite"/>
    </source>
</evidence>
<feature type="domain" description="TonB-dependent receptor plug" evidence="15">
    <location>
        <begin position="47"/>
        <end position="158"/>
    </location>
</feature>